<evidence type="ECO:0000313" key="6">
    <source>
        <dbReference type="EMBL" id="MDV0441713.1"/>
    </source>
</evidence>
<dbReference type="Pfam" id="PF00589">
    <property type="entry name" value="Phage_integrase"/>
    <property type="match status" value="1"/>
</dbReference>
<dbReference type="Gene3D" id="1.10.443.10">
    <property type="entry name" value="Intergrase catalytic core"/>
    <property type="match status" value="1"/>
</dbReference>
<accession>A0AAE4MDH4</accession>
<dbReference type="SUPFAM" id="SSF56349">
    <property type="entry name" value="DNA breaking-rejoining enzymes"/>
    <property type="match status" value="1"/>
</dbReference>
<evidence type="ECO:0000256" key="4">
    <source>
        <dbReference type="SAM" id="Coils"/>
    </source>
</evidence>
<keyword evidence="4" id="KW-0175">Coiled coil</keyword>
<feature type="domain" description="Tyr recombinase" evidence="5">
    <location>
        <begin position="107"/>
        <end position="299"/>
    </location>
</feature>
<dbReference type="PANTHER" id="PTHR30349">
    <property type="entry name" value="PHAGE INTEGRASE-RELATED"/>
    <property type="match status" value="1"/>
</dbReference>
<dbReference type="InterPro" id="IPR011010">
    <property type="entry name" value="DNA_brk_join_enz"/>
</dbReference>
<gene>
    <name evidence="6" type="ORF">McpAg1_09220</name>
</gene>
<dbReference type="RefSeq" id="WP_338094115.1">
    <property type="nucleotide sequence ID" value="NZ_JAWDKA010000004.1"/>
</dbReference>
<comment type="caution">
    <text evidence="6">The sequence shown here is derived from an EMBL/GenBank/DDBJ whole genome shotgun (WGS) entry which is preliminary data.</text>
</comment>
<dbReference type="GO" id="GO:0003677">
    <property type="term" value="F:DNA binding"/>
    <property type="evidence" value="ECO:0007669"/>
    <property type="project" value="UniProtKB-KW"/>
</dbReference>
<dbReference type="EMBL" id="JAWDKA010000004">
    <property type="protein sequence ID" value="MDV0441713.1"/>
    <property type="molecule type" value="Genomic_DNA"/>
</dbReference>
<keyword evidence="2" id="KW-0238">DNA-binding</keyword>
<dbReference type="PANTHER" id="PTHR30349:SF41">
    <property type="entry name" value="INTEGRASE_RECOMBINASE PROTEIN MJ0367-RELATED"/>
    <property type="match status" value="1"/>
</dbReference>
<dbReference type="PROSITE" id="PS51898">
    <property type="entry name" value="TYR_RECOMBINASE"/>
    <property type="match status" value="1"/>
</dbReference>
<dbReference type="InterPro" id="IPR002104">
    <property type="entry name" value="Integrase_catalytic"/>
</dbReference>
<dbReference type="GO" id="GO:0006310">
    <property type="term" value="P:DNA recombination"/>
    <property type="evidence" value="ECO:0007669"/>
    <property type="project" value="UniProtKB-KW"/>
</dbReference>
<evidence type="ECO:0000256" key="2">
    <source>
        <dbReference type="ARBA" id="ARBA00023125"/>
    </source>
</evidence>
<keyword evidence="3" id="KW-0233">DNA recombination</keyword>
<dbReference type="Proteomes" id="UP001273136">
    <property type="component" value="Unassembled WGS sequence"/>
</dbReference>
<evidence type="ECO:0000313" key="7">
    <source>
        <dbReference type="Proteomes" id="UP001273136"/>
    </source>
</evidence>
<keyword evidence="1" id="KW-0229">DNA integration</keyword>
<dbReference type="CDD" id="cd00397">
    <property type="entry name" value="DNA_BRE_C"/>
    <property type="match status" value="1"/>
</dbReference>
<evidence type="ECO:0000256" key="1">
    <source>
        <dbReference type="ARBA" id="ARBA00022908"/>
    </source>
</evidence>
<evidence type="ECO:0000259" key="5">
    <source>
        <dbReference type="PROSITE" id="PS51898"/>
    </source>
</evidence>
<dbReference type="InterPro" id="IPR050090">
    <property type="entry name" value="Tyrosine_recombinase_XerCD"/>
</dbReference>
<sequence>MPAISEFLQYCTKKSTRQAYTSALCSYLRITLGLSVTKENLDELWNIYLFSGRNIMHDLQLFPEKCKNHNLSPKTINLYFQVTLLYLRECGLASDEAQLRRLKKIRPKNRPITREAELTREIIRTILVHADVRQRAEILIAASSGMRIGEILRITFDDINLTASPEEIYIPSHITKNETSRTVFISKEAAVALREWIFVRNGPHMLKGKEPAADNRIFPYSVTNETAKLNRLLQASGTYRIDPQTRRSLIHFHSFRKFFLTEFKLAASAEVAEELAGHTGYLSGSYRRLSKRDMQEEYRKAEMRLTIGENTGETTSDQITDIHEEMQRITNQLKQIRTEYQLLRTRISNESLLPEE</sequence>
<feature type="coiled-coil region" evidence="4">
    <location>
        <begin position="319"/>
        <end position="346"/>
    </location>
</feature>
<organism evidence="6 7">
    <name type="scientific">Methanorbis furvi</name>
    <dbReference type="NCBI Taxonomy" id="3028299"/>
    <lineage>
        <taxon>Archaea</taxon>
        <taxon>Methanobacteriati</taxon>
        <taxon>Methanobacteriota</taxon>
        <taxon>Stenosarchaea group</taxon>
        <taxon>Methanomicrobia</taxon>
        <taxon>Methanomicrobiales</taxon>
        <taxon>Methanocorpusculaceae</taxon>
        <taxon>Methanorbis</taxon>
    </lineage>
</organism>
<dbReference type="InterPro" id="IPR013762">
    <property type="entry name" value="Integrase-like_cat_sf"/>
</dbReference>
<reference evidence="6" key="1">
    <citation type="submission" date="2023-06" db="EMBL/GenBank/DDBJ databases">
        <title>Genome sequence of Methancorpusculaceae sp. Ag1.</title>
        <authorList>
            <person name="Protasov E."/>
            <person name="Platt K."/>
            <person name="Poehlein A."/>
            <person name="Daniel R."/>
            <person name="Brune A."/>
        </authorList>
    </citation>
    <scope>NUCLEOTIDE SEQUENCE</scope>
    <source>
        <strain evidence="6">Ag1</strain>
    </source>
</reference>
<dbReference type="AlphaFoldDB" id="A0AAE4MDH4"/>
<keyword evidence="7" id="KW-1185">Reference proteome</keyword>
<proteinExistence type="predicted"/>
<dbReference type="GO" id="GO:0015074">
    <property type="term" value="P:DNA integration"/>
    <property type="evidence" value="ECO:0007669"/>
    <property type="project" value="UniProtKB-KW"/>
</dbReference>
<protein>
    <recommendedName>
        <fullName evidence="5">Tyr recombinase domain-containing protein</fullName>
    </recommendedName>
</protein>
<name>A0AAE4MDH4_9EURY</name>
<evidence type="ECO:0000256" key="3">
    <source>
        <dbReference type="ARBA" id="ARBA00023172"/>
    </source>
</evidence>